<dbReference type="RefSeq" id="WP_210759132.1">
    <property type="nucleotide sequence ID" value="NZ_CP060139.1"/>
</dbReference>
<dbReference type="AlphaFoldDB" id="A0A7H0VFV7"/>
<name>A0A7H0VFV7_9FLAO</name>
<dbReference type="KEGG" id="chyd:H4K34_01820"/>
<proteinExistence type="predicted"/>
<evidence type="ECO:0008006" key="3">
    <source>
        <dbReference type="Google" id="ProtNLM"/>
    </source>
</evidence>
<gene>
    <name evidence="1" type="ORF">H4K34_01820</name>
</gene>
<protein>
    <recommendedName>
        <fullName evidence="3">DUF695 domain-containing protein</fullName>
    </recommendedName>
</protein>
<accession>A0A7H0VFV7</accession>
<sequence length="206" mass="23983">MAITIFKRSTREEKFWKWVIRHKNELEDFIRSDFKDYGIYNQLSAKAREYHPMLYPEMTIGENGETVLILSADGQKEGLRPVEVIFEAKPVIDNWIVHKFRQAKDEISLNFEDTEFPSSHILVIPEIDSTHQKVNAAVYIKNLNSNLIGSQALFFLYLDHILGEYNVISFVGTLEFLDWNIDQTPEEGISLLELRYLIEKDLISGI</sequence>
<dbReference type="Proteomes" id="UP000516305">
    <property type="component" value="Chromosome"/>
</dbReference>
<evidence type="ECO:0000313" key="2">
    <source>
        <dbReference type="Proteomes" id="UP000516305"/>
    </source>
</evidence>
<dbReference type="EMBL" id="CP060139">
    <property type="protein sequence ID" value="QNR24605.1"/>
    <property type="molecule type" value="Genomic_DNA"/>
</dbReference>
<evidence type="ECO:0000313" key="1">
    <source>
        <dbReference type="EMBL" id="QNR24605.1"/>
    </source>
</evidence>
<keyword evidence="2" id="KW-1185">Reference proteome</keyword>
<organism evidence="1 2">
    <name type="scientific">Croceimicrobium hydrocarbonivorans</name>
    <dbReference type="NCBI Taxonomy" id="2761580"/>
    <lineage>
        <taxon>Bacteria</taxon>
        <taxon>Pseudomonadati</taxon>
        <taxon>Bacteroidota</taxon>
        <taxon>Flavobacteriia</taxon>
        <taxon>Flavobacteriales</taxon>
        <taxon>Owenweeksiaceae</taxon>
        <taxon>Croceimicrobium</taxon>
    </lineage>
</organism>
<reference evidence="1 2" key="1">
    <citation type="submission" date="2020-08" db="EMBL/GenBank/DDBJ databases">
        <title>Croceimicrobium hydrocarbonivorans gen. nov., sp. nov., a novel marine bacterium isolated from a bacterial consortium that degrades polyethylene terephthalate.</title>
        <authorList>
            <person name="Liu R."/>
        </authorList>
    </citation>
    <scope>NUCLEOTIDE SEQUENCE [LARGE SCALE GENOMIC DNA]</scope>
    <source>
        <strain evidence="1 2">A20-9</strain>
    </source>
</reference>